<evidence type="ECO:0000256" key="1">
    <source>
        <dbReference type="SAM" id="MobiDB-lite"/>
    </source>
</evidence>
<sequence>MKSLVFLCWAAFCCAYVGAFIPNNGNDAKVCSPFKTNLGRHSKSKLRMSLVLEPTSTLLAEKEVIDVLTDEVFGPIFLGGIGIMVATVVAAFAVGKLIELSGEEALFADELSGKADRARAEVELIEEEKKAKEEEKKLEEFKGLDDYSD</sequence>
<evidence type="ECO:0000256" key="3">
    <source>
        <dbReference type="SAM" id="SignalP"/>
    </source>
</evidence>
<dbReference type="EMBL" id="HBIU01017284">
    <property type="protein sequence ID" value="CAE0629382.1"/>
    <property type="molecule type" value="Transcribed_RNA"/>
</dbReference>
<evidence type="ECO:0000313" key="4">
    <source>
        <dbReference type="EMBL" id="CAE0629382.1"/>
    </source>
</evidence>
<feature type="region of interest" description="Disordered" evidence="1">
    <location>
        <begin position="130"/>
        <end position="149"/>
    </location>
</feature>
<feature type="transmembrane region" description="Helical" evidence="2">
    <location>
        <begin position="72"/>
        <end position="94"/>
    </location>
</feature>
<reference evidence="4" key="1">
    <citation type="submission" date="2021-01" db="EMBL/GenBank/DDBJ databases">
        <authorList>
            <person name="Corre E."/>
            <person name="Pelletier E."/>
            <person name="Niang G."/>
            <person name="Scheremetjew M."/>
            <person name="Finn R."/>
            <person name="Kale V."/>
            <person name="Holt S."/>
            <person name="Cochrane G."/>
            <person name="Meng A."/>
            <person name="Brown T."/>
            <person name="Cohen L."/>
        </authorList>
    </citation>
    <scope>NUCLEOTIDE SEQUENCE</scope>
    <source>
        <strain evidence="4">CCMP3107</strain>
    </source>
</reference>
<evidence type="ECO:0000313" key="5">
    <source>
        <dbReference type="EMBL" id="CAE0629383.1"/>
    </source>
</evidence>
<keyword evidence="2" id="KW-0472">Membrane</keyword>
<evidence type="ECO:0000256" key="2">
    <source>
        <dbReference type="SAM" id="Phobius"/>
    </source>
</evidence>
<feature type="signal peptide" evidence="3">
    <location>
        <begin position="1"/>
        <end position="19"/>
    </location>
</feature>
<name>A0A6V1PIW7_HETAK</name>
<accession>A0A6V1PIW7</accession>
<keyword evidence="3" id="KW-0732">Signal</keyword>
<protein>
    <submittedName>
        <fullName evidence="4">Uncharacterized protein</fullName>
    </submittedName>
</protein>
<feature type="chain" id="PRO_5036192486" evidence="3">
    <location>
        <begin position="20"/>
        <end position="149"/>
    </location>
</feature>
<gene>
    <name evidence="4" type="ORF">HAKA00212_LOCUS8064</name>
    <name evidence="5" type="ORF">HAKA00212_LOCUS8065</name>
</gene>
<keyword evidence="2" id="KW-0812">Transmembrane</keyword>
<keyword evidence="2" id="KW-1133">Transmembrane helix</keyword>
<proteinExistence type="predicted"/>
<organism evidence="4">
    <name type="scientific">Heterosigma akashiwo</name>
    <name type="common">Chromophytic alga</name>
    <name type="synonym">Heterosigma carterae</name>
    <dbReference type="NCBI Taxonomy" id="2829"/>
    <lineage>
        <taxon>Eukaryota</taxon>
        <taxon>Sar</taxon>
        <taxon>Stramenopiles</taxon>
        <taxon>Ochrophyta</taxon>
        <taxon>Raphidophyceae</taxon>
        <taxon>Chattonellales</taxon>
        <taxon>Chattonellaceae</taxon>
        <taxon>Heterosigma</taxon>
    </lineage>
</organism>
<dbReference type="AlphaFoldDB" id="A0A6V1PIW7"/>
<dbReference type="EMBL" id="HBIU01017285">
    <property type="protein sequence ID" value="CAE0629383.1"/>
    <property type="molecule type" value="Transcribed_RNA"/>
</dbReference>